<dbReference type="Gene3D" id="3.40.1350.10">
    <property type="match status" value="1"/>
</dbReference>
<dbReference type="PANTHER" id="PTHR34039:SF1">
    <property type="entry name" value="UPF0102 PROTEIN YRAN"/>
    <property type="match status" value="1"/>
</dbReference>
<dbReference type="CDD" id="cd20736">
    <property type="entry name" value="PoNe_Nuclease"/>
    <property type="match status" value="1"/>
</dbReference>
<comment type="similarity">
    <text evidence="1 2">Belongs to the UPF0102 family.</text>
</comment>
<dbReference type="Pfam" id="PF02021">
    <property type="entry name" value="UPF0102"/>
    <property type="match status" value="1"/>
</dbReference>
<evidence type="ECO:0000256" key="2">
    <source>
        <dbReference type="HAMAP-Rule" id="MF_00048"/>
    </source>
</evidence>
<protein>
    <recommendedName>
        <fullName evidence="2">UPF0102 protein EDC38_1458</fullName>
    </recommendedName>
</protein>
<dbReference type="SUPFAM" id="SSF52980">
    <property type="entry name" value="Restriction endonuclease-like"/>
    <property type="match status" value="1"/>
</dbReference>
<organism evidence="3 4">
    <name type="scientific">Marinimicrobium koreense</name>
    <dbReference type="NCBI Taxonomy" id="306545"/>
    <lineage>
        <taxon>Bacteria</taxon>
        <taxon>Pseudomonadati</taxon>
        <taxon>Pseudomonadota</taxon>
        <taxon>Gammaproteobacteria</taxon>
        <taxon>Cellvibrionales</taxon>
        <taxon>Cellvibrionaceae</taxon>
        <taxon>Marinimicrobium</taxon>
    </lineage>
</organism>
<reference evidence="3 4" key="1">
    <citation type="submission" date="2018-11" db="EMBL/GenBank/DDBJ databases">
        <title>Genomic Encyclopedia of Type Strains, Phase IV (KMG-IV): sequencing the most valuable type-strain genomes for metagenomic binning, comparative biology and taxonomic classification.</title>
        <authorList>
            <person name="Goeker M."/>
        </authorList>
    </citation>
    <scope>NUCLEOTIDE SEQUENCE [LARGE SCALE GENOMIC DNA]</scope>
    <source>
        <strain evidence="3 4">DSM 16974</strain>
    </source>
</reference>
<gene>
    <name evidence="3" type="ORF">EDC38_1458</name>
</gene>
<dbReference type="HAMAP" id="MF_00048">
    <property type="entry name" value="UPF0102"/>
    <property type="match status" value="1"/>
</dbReference>
<dbReference type="InterPro" id="IPR011335">
    <property type="entry name" value="Restrct_endonuc-II-like"/>
</dbReference>
<name>A0A3N1P290_9GAMM</name>
<dbReference type="NCBIfam" id="TIGR00252">
    <property type="entry name" value="YraN family protein"/>
    <property type="match status" value="1"/>
</dbReference>
<keyword evidence="3" id="KW-0255">Endonuclease</keyword>
<dbReference type="InterPro" id="IPR011856">
    <property type="entry name" value="tRNA_endonuc-like_dom_sf"/>
</dbReference>
<comment type="caution">
    <text evidence="3">The sequence shown here is derived from an EMBL/GenBank/DDBJ whole genome shotgun (WGS) entry which is preliminary data.</text>
</comment>
<dbReference type="GO" id="GO:0003676">
    <property type="term" value="F:nucleic acid binding"/>
    <property type="evidence" value="ECO:0007669"/>
    <property type="project" value="InterPro"/>
</dbReference>
<keyword evidence="3" id="KW-0378">Hydrolase</keyword>
<evidence type="ECO:0000313" key="4">
    <source>
        <dbReference type="Proteomes" id="UP000273643"/>
    </source>
</evidence>
<dbReference type="PANTHER" id="PTHR34039">
    <property type="entry name" value="UPF0102 PROTEIN YRAN"/>
    <property type="match status" value="1"/>
</dbReference>
<dbReference type="Proteomes" id="UP000273643">
    <property type="component" value="Unassembled WGS sequence"/>
</dbReference>
<dbReference type="EMBL" id="RJUK01000001">
    <property type="protein sequence ID" value="ROQ20840.1"/>
    <property type="molecule type" value="Genomic_DNA"/>
</dbReference>
<dbReference type="OrthoDB" id="9794876at2"/>
<dbReference type="AlphaFoldDB" id="A0A3N1P290"/>
<dbReference type="GO" id="GO:0004519">
    <property type="term" value="F:endonuclease activity"/>
    <property type="evidence" value="ECO:0007669"/>
    <property type="project" value="UniProtKB-KW"/>
</dbReference>
<dbReference type="RefSeq" id="WP_123638883.1">
    <property type="nucleotide sequence ID" value="NZ_RJUK01000001.1"/>
</dbReference>
<dbReference type="InterPro" id="IPR003509">
    <property type="entry name" value="UPF0102_YraN-like"/>
</dbReference>
<dbReference type="NCBIfam" id="NF009150">
    <property type="entry name" value="PRK12497.1-3"/>
    <property type="match status" value="1"/>
</dbReference>
<evidence type="ECO:0000313" key="3">
    <source>
        <dbReference type="EMBL" id="ROQ20840.1"/>
    </source>
</evidence>
<evidence type="ECO:0000256" key="1">
    <source>
        <dbReference type="ARBA" id="ARBA00006738"/>
    </source>
</evidence>
<sequence length="126" mass="14133">MTYNRPASAEAGKAAEQEAERYLTAQGLTVRDRNYRCKAGEIDLVMTDGNALVFVEVRLRRHNGFASAAETVDFRKQQKLIRAAQHYLQRTGLTDRVACRFDVVAFDPRRAAGAPITWLKDAFSAI</sequence>
<proteinExistence type="inferred from homology"/>
<keyword evidence="4" id="KW-1185">Reference proteome</keyword>
<accession>A0A3N1P290</accession>
<keyword evidence="3" id="KW-0540">Nuclease</keyword>